<dbReference type="PRINTS" id="PR01161">
    <property type="entry name" value="TUBULIN"/>
</dbReference>
<dbReference type="SUPFAM" id="SSF55307">
    <property type="entry name" value="Tubulin C-terminal domain-like"/>
    <property type="match status" value="1"/>
</dbReference>
<dbReference type="Gene3D" id="3.30.1330.20">
    <property type="entry name" value="Tubulin/FtsZ, C-terminal domain"/>
    <property type="match status" value="1"/>
</dbReference>
<keyword evidence="9" id="KW-0342">GTP-binding</keyword>
<comment type="subcellular location">
    <subcellularLocation>
        <location evidence="2">Cytoplasm</location>
        <location evidence="2">Cytoskeleton</location>
    </subcellularLocation>
</comment>
<evidence type="ECO:0000256" key="10">
    <source>
        <dbReference type="ARBA" id="ARBA00023212"/>
    </source>
</evidence>
<keyword evidence="5" id="KW-0963">Cytoplasm</keyword>
<evidence type="ECO:0000256" key="12">
    <source>
        <dbReference type="SAM" id="MobiDB-lite"/>
    </source>
</evidence>
<dbReference type="PANTHER" id="PTHR11588">
    <property type="entry name" value="TUBULIN"/>
    <property type="match status" value="1"/>
</dbReference>
<dbReference type="Pfam" id="PF00091">
    <property type="entry name" value="Tubulin"/>
    <property type="match status" value="1"/>
</dbReference>
<evidence type="ECO:0000259" key="13">
    <source>
        <dbReference type="SMART" id="SM00864"/>
    </source>
</evidence>
<evidence type="ECO:0000313" key="15">
    <source>
        <dbReference type="EMBL" id="TRZ22857.1"/>
    </source>
</evidence>
<evidence type="ECO:0000256" key="7">
    <source>
        <dbReference type="ARBA" id="ARBA00022741"/>
    </source>
</evidence>
<dbReference type="Gene3D" id="1.10.287.600">
    <property type="entry name" value="Helix hairpin bin"/>
    <property type="match status" value="1"/>
</dbReference>
<dbReference type="InterPro" id="IPR036525">
    <property type="entry name" value="Tubulin/FtsZ_GTPase_sf"/>
</dbReference>
<dbReference type="Gene3D" id="3.40.50.1440">
    <property type="entry name" value="Tubulin/FtsZ, GTPase domain"/>
    <property type="match status" value="1"/>
</dbReference>
<evidence type="ECO:0000256" key="8">
    <source>
        <dbReference type="ARBA" id="ARBA00022801"/>
    </source>
</evidence>
<dbReference type="Proteomes" id="UP000796761">
    <property type="component" value="Unassembled WGS sequence"/>
</dbReference>
<dbReference type="GO" id="GO:0005874">
    <property type="term" value="C:microtubule"/>
    <property type="evidence" value="ECO:0007669"/>
    <property type="project" value="UniProtKB-KW"/>
</dbReference>
<dbReference type="FunFam" id="3.30.1330.20:FF:000001">
    <property type="entry name" value="Tubulin alpha chain"/>
    <property type="match status" value="1"/>
</dbReference>
<dbReference type="GO" id="GO:0005200">
    <property type="term" value="F:structural constituent of cytoskeleton"/>
    <property type="evidence" value="ECO:0007669"/>
    <property type="project" value="InterPro"/>
</dbReference>
<evidence type="ECO:0000256" key="3">
    <source>
        <dbReference type="ARBA" id="ARBA00009636"/>
    </source>
</evidence>
<dbReference type="Pfam" id="PF07163">
    <property type="entry name" value="Pex26"/>
    <property type="match status" value="1"/>
</dbReference>
<feature type="domain" description="Tubulin/FtsZ 2-layer sandwich" evidence="14">
    <location>
        <begin position="439"/>
        <end position="584"/>
    </location>
</feature>
<dbReference type="InterPro" id="IPR023123">
    <property type="entry name" value="Tubulin_C"/>
</dbReference>
<evidence type="ECO:0000256" key="1">
    <source>
        <dbReference type="ARBA" id="ARBA00001946"/>
    </source>
</evidence>
<dbReference type="GO" id="GO:0005778">
    <property type="term" value="C:peroxisomal membrane"/>
    <property type="evidence" value="ECO:0007669"/>
    <property type="project" value="InterPro"/>
</dbReference>
<dbReference type="AlphaFoldDB" id="A0A8K1GQG2"/>
<protein>
    <recommendedName>
        <fullName evidence="17">Tubulin alpha-8 chain</fullName>
    </recommendedName>
</protein>
<evidence type="ECO:0000259" key="14">
    <source>
        <dbReference type="SMART" id="SM00865"/>
    </source>
</evidence>
<evidence type="ECO:0000256" key="5">
    <source>
        <dbReference type="ARBA" id="ARBA00022490"/>
    </source>
</evidence>
<dbReference type="GO" id="GO:0045046">
    <property type="term" value="P:protein import into peroxisome membrane"/>
    <property type="evidence" value="ECO:0007669"/>
    <property type="project" value="InterPro"/>
</dbReference>
<evidence type="ECO:0000313" key="16">
    <source>
        <dbReference type="Proteomes" id="UP000796761"/>
    </source>
</evidence>
<sequence>MNRSRAPAGAVAALELEPGADAGPCGAGQSPPGGSVRAEPPPWAPAQAAALLEEAADLLVLHRDFGAAVERCQAGCDSLGTGPGSGTESFAEVKCSLCVVGIQALAEMNRWREVLSWVLQYYHVPEQLPPKVLELCILLYSQVREPQVMLEAGSSWLRAQANQRLPELGSLLELYLEQVLLPLGLFEGAEELRECISVHVGQAGVQIGNACWELFCLEHGIQPDGTFKDLPVKPSSDDSFTTFFNETATGKHVPRAVMVDLEPTVVDEVRVGTFRELFHPEQLITGKEDAANNYARGHYTIGKESIDMVLDRVRKLSDACSGLQGFLIFHSFGGGTGSGFTSLLMERLSVDYGKKSKLEFAIYPAPQVSTAVVEPYNSILTTHTTLEHSDCAFMVDNEAIYDICRRNLDIERPTYTNLNRLISQIVSSITASLRFDGALNVDLTEFQTNLVPYPRIHFPLVTYAPIISSDRAHHEQLSVAEITNACFEPNNQMVKCDPRHGKYMACCVLYRGDVVPKDVNVAIAAIKTKRTIQFVDWCPTGFKVGINYQPPTVVPGGDLAQVQRAVCMLSNTTAIAEAWARLDHKFDLMYAKRAFVHWYVGEGMEEGEFAEAREDLAALEKDYEEVGTDTFEEENDGEEF</sequence>
<dbReference type="SMART" id="SM00864">
    <property type="entry name" value="Tubulin"/>
    <property type="match status" value="1"/>
</dbReference>
<dbReference type="InterPro" id="IPR003008">
    <property type="entry name" value="Tubulin_FtsZ_GTPase"/>
</dbReference>
<keyword evidence="10" id="KW-0206">Cytoskeleton</keyword>
<evidence type="ECO:0000256" key="9">
    <source>
        <dbReference type="ARBA" id="ARBA00023134"/>
    </source>
</evidence>
<name>A0A8K1GQG2_9PASS</name>
<accession>A0A8K1GQG2</accession>
<comment type="caution">
    <text evidence="15">The sequence shown here is derived from an EMBL/GenBank/DDBJ whole genome shotgun (WGS) entry which is preliminary data.</text>
</comment>
<dbReference type="SMART" id="SM00865">
    <property type="entry name" value="Tubulin_C"/>
    <property type="match status" value="1"/>
</dbReference>
<evidence type="ECO:0000256" key="4">
    <source>
        <dbReference type="ARBA" id="ARBA00011747"/>
    </source>
</evidence>
<dbReference type="InterPro" id="IPR018316">
    <property type="entry name" value="Tubulin/FtsZ_2-layer-sand-dom"/>
</dbReference>
<dbReference type="OrthoDB" id="5954192at2759"/>
<dbReference type="PROSITE" id="PS00227">
    <property type="entry name" value="TUBULIN"/>
    <property type="match status" value="1"/>
</dbReference>
<gene>
    <name evidence="15" type="ORF">HGM15179_004280</name>
</gene>
<keyword evidence="7" id="KW-0547">Nucleotide-binding</keyword>
<dbReference type="GO" id="GO:0016787">
    <property type="term" value="F:hydrolase activity"/>
    <property type="evidence" value="ECO:0007669"/>
    <property type="project" value="UniProtKB-KW"/>
</dbReference>
<dbReference type="InterPro" id="IPR000217">
    <property type="entry name" value="Tubulin"/>
</dbReference>
<dbReference type="Pfam" id="PF03953">
    <property type="entry name" value="Tubulin_C"/>
    <property type="match status" value="1"/>
</dbReference>
<comment type="cofactor">
    <cofactor evidence="1">
        <name>Mg(2+)</name>
        <dbReference type="ChEBI" id="CHEBI:18420"/>
    </cofactor>
</comment>
<comment type="similarity">
    <text evidence="3">Belongs to the tubulin family.</text>
</comment>
<feature type="region of interest" description="Disordered" evidence="12">
    <location>
        <begin position="18"/>
        <end position="42"/>
    </location>
</feature>
<keyword evidence="6" id="KW-0493">Microtubule</keyword>
<keyword evidence="16" id="KW-1185">Reference proteome</keyword>
<dbReference type="InterPro" id="IPR002452">
    <property type="entry name" value="Alpha_tubulin"/>
</dbReference>
<evidence type="ECO:0000256" key="6">
    <source>
        <dbReference type="ARBA" id="ARBA00022701"/>
    </source>
</evidence>
<dbReference type="InterPro" id="IPR037103">
    <property type="entry name" value="Tubulin/FtsZ-like_C"/>
</dbReference>
<dbReference type="GO" id="GO:0007017">
    <property type="term" value="P:microtubule-based process"/>
    <property type="evidence" value="ECO:0007669"/>
    <property type="project" value="InterPro"/>
</dbReference>
<keyword evidence="8" id="KW-0378">Hydrolase</keyword>
<dbReference type="InterPro" id="IPR010797">
    <property type="entry name" value="Pex26"/>
</dbReference>
<proteinExistence type="inferred from homology"/>
<dbReference type="InterPro" id="IPR017975">
    <property type="entry name" value="Tubulin_CS"/>
</dbReference>
<dbReference type="CDD" id="cd02186">
    <property type="entry name" value="alpha_tubulin"/>
    <property type="match status" value="1"/>
</dbReference>
<comment type="catalytic activity">
    <reaction evidence="11">
        <text>GTP + H2O = GDP + phosphate + H(+)</text>
        <dbReference type="Rhea" id="RHEA:19669"/>
        <dbReference type="ChEBI" id="CHEBI:15377"/>
        <dbReference type="ChEBI" id="CHEBI:15378"/>
        <dbReference type="ChEBI" id="CHEBI:37565"/>
        <dbReference type="ChEBI" id="CHEBI:43474"/>
        <dbReference type="ChEBI" id="CHEBI:58189"/>
    </reaction>
    <physiologicalReaction direction="left-to-right" evidence="11">
        <dbReference type="Rhea" id="RHEA:19670"/>
    </physiologicalReaction>
</comment>
<evidence type="ECO:0000256" key="11">
    <source>
        <dbReference type="ARBA" id="ARBA00049117"/>
    </source>
</evidence>
<dbReference type="EMBL" id="SWJQ01000087">
    <property type="protein sequence ID" value="TRZ22857.1"/>
    <property type="molecule type" value="Genomic_DNA"/>
</dbReference>
<evidence type="ECO:0000256" key="2">
    <source>
        <dbReference type="ARBA" id="ARBA00004245"/>
    </source>
</evidence>
<dbReference type="PRINTS" id="PR01162">
    <property type="entry name" value="ALPHATUBULIN"/>
</dbReference>
<dbReference type="InterPro" id="IPR008280">
    <property type="entry name" value="Tub_FtsZ_C"/>
</dbReference>
<feature type="domain" description="Tubulin/FtsZ GTPase" evidence="13">
    <location>
        <begin position="240"/>
        <end position="437"/>
    </location>
</feature>
<comment type="subunit">
    <text evidence="4">Dimer of alpha and beta chains. A typical microtubule is a hollow water-filled tube with an outer diameter of 25 nm and an inner diameter of 15 nM. Alpha-beta heterodimers associate head-to-tail to form protofilaments running lengthwise along the microtubule wall with the beta-tubulin subunit facing the microtubule plus end conferring a structural polarity. Microtubules usually have 13 protofilaments but different protofilament numbers can be found in some organisms and specialized cells.</text>
</comment>
<dbReference type="GO" id="GO:0044877">
    <property type="term" value="F:protein-containing complex binding"/>
    <property type="evidence" value="ECO:0007669"/>
    <property type="project" value="InterPro"/>
</dbReference>
<evidence type="ECO:0008006" key="17">
    <source>
        <dbReference type="Google" id="ProtNLM"/>
    </source>
</evidence>
<dbReference type="FunFam" id="3.40.50.1440:FF:000002">
    <property type="entry name" value="Tubulin alpha chain"/>
    <property type="match status" value="1"/>
</dbReference>
<dbReference type="SUPFAM" id="SSF52490">
    <property type="entry name" value="Tubulin nucleotide-binding domain-like"/>
    <property type="match status" value="1"/>
</dbReference>
<dbReference type="FunFam" id="1.10.287.600:FF:000005">
    <property type="entry name" value="Tubulin alpha chain"/>
    <property type="match status" value="1"/>
</dbReference>
<dbReference type="GO" id="GO:0005525">
    <property type="term" value="F:GTP binding"/>
    <property type="evidence" value="ECO:0007669"/>
    <property type="project" value="UniProtKB-KW"/>
</dbReference>
<reference evidence="15" key="1">
    <citation type="submission" date="2019-04" db="EMBL/GenBank/DDBJ databases">
        <title>Genome assembly of Zosterops borbonicus 15179.</title>
        <authorList>
            <person name="Leroy T."/>
            <person name="Anselmetti Y."/>
            <person name="Tilak M.-K."/>
            <person name="Nabholz B."/>
        </authorList>
    </citation>
    <scope>NUCLEOTIDE SEQUENCE</scope>
    <source>
        <strain evidence="15">HGM_15179</strain>
        <tissue evidence="15">Muscle</tissue>
    </source>
</reference>
<organism evidence="15 16">
    <name type="scientific">Zosterops borbonicus</name>
    <dbReference type="NCBI Taxonomy" id="364589"/>
    <lineage>
        <taxon>Eukaryota</taxon>
        <taxon>Metazoa</taxon>
        <taxon>Chordata</taxon>
        <taxon>Craniata</taxon>
        <taxon>Vertebrata</taxon>
        <taxon>Euteleostomi</taxon>
        <taxon>Archelosauria</taxon>
        <taxon>Archosauria</taxon>
        <taxon>Dinosauria</taxon>
        <taxon>Saurischia</taxon>
        <taxon>Theropoda</taxon>
        <taxon>Coelurosauria</taxon>
        <taxon>Aves</taxon>
        <taxon>Neognathae</taxon>
        <taxon>Neoaves</taxon>
        <taxon>Telluraves</taxon>
        <taxon>Australaves</taxon>
        <taxon>Passeriformes</taxon>
        <taxon>Sylvioidea</taxon>
        <taxon>Zosteropidae</taxon>
        <taxon>Zosterops</taxon>
    </lineage>
</organism>